<protein>
    <submittedName>
        <fullName evidence="2">Uncharacterized protein</fullName>
    </submittedName>
</protein>
<sequence>MFIPHTLLTAFASLLALGVSAKNLVHVNVQTAEGFSSYVKLPGTTGQPTSLTFSNPKDNVFALVSTNNDRAAPASGWADGKGEFAWVANKDSAKVDSVRCNLEGRIDEAVAKDPKNEGFVFTFAAFITSSDTRENCTAQYGVATRPRIDTEVAGGGHAGCETSLTHVPVLVTAVVLAIPFSVHVSINSTLRAQRGHQQSALAEPSFFGGNRSEHIMYTLQSSDNDFE</sequence>
<dbReference type="AlphaFoldDB" id="A0AA38H348"/>
<comment type="caution">
    <text evidence="2">The sequence shown here is derived from an EMBL/GenBank/DDBJ whole genome shotgun (WGS) entry which is preliminary data.</text>
</comment>
<keyword evidence="1" id="KW-0732">Signal</keyword>
<evidence type="ECO:0000313" key="2">
    <source>
        <dbReference type="EMBL" id="KAI9631811.1"/>
    </source>
</evidence>
<dbReference type="RefSeq" id="XP_052941588.1">
    <property type="nucleotide sequence ID" value="XM_053088143.1"/>
</dbReference>
<keyword evidence="3" id="KW-1185">Reference proteome</keyword>
<name>A0AA38H348_9TREE</name>
<reference evidence="2" key="1">
    <citation type="journal article" date="2022" name="G3 (Bethesda)">
        <title>High quality genome of the basidiomycete yeast Dioszegia hungarica PDD-24b-2 isolated from cloud water.</title>
        <authorList>
            <person name="Jarrige D."/>
            <person name="Haridas S."/>
            <person name="Bleykasten-Grosshans C."/>
            <person name="Joly M."/>
            <person name="Nadalig T."/>
            <person name="Sancelme M."/>
            <person name="Vuilleumier S."/>
            <person name="Grigoriev I.V."/>
            <person name="Amato P."/>
            <person name="Bringel F."/>
        </authorList>
    </citation>
    <scope>NUCLEOTIDE SEQUENCE</scope>
    <source>
        <strain evidence="2">PDD-24b-2</strain>
    </source>
</reference>
<feature type="signal peptide" evidence="1">
    <location>
        <begin position="1"/>
        <end position="21"/>
    </location>
</feature>
<evidence type="ECO:0000256" key="1">
    <source>
        <dbReference type="SAM" id="SignalP"/>
    </source>
</evidence>
<organism evidence="2 3">
    <name type="scientific">Dioszegia hungarica</name>
    <dbReference type="NCBI Taxonomy" id="4972"/>
    <lineage>
        <taxon>Eukaryota</taxon>
        <taxon>Fungi</taxon>
        <taxon>Dikarya</taxon>
        <taxon>Basidiomycota</taxon>
        <taxon>Agaricomycotina</taxon>
        <taxon>Tremellomycetes</taxon>
        <taxon>Tremellales</taxon>
        <taxon>Bulleribasidiaceae</taxon>
        <taxon>Dioszegia</taxon>
    </lineage>
</organism>
<evidence type="ECO:0000313" key="3">
    <source>
        <dbReference type="Proteomes" id="UP001164286"/>
    </source>
</evidence>
<accession>A0AA38H348</accession>
<feature type="chain" id="PRO_5041259155" evidence="1">
    <location>
        <begin position="22"/>
        <end position="227"/>
    </location>
</feature>
<dbReference type="EMBL" id="JAKWFO010000016">
    <property type="protein sequence ID" value="KAI9631811.1"/>
    <property type="molecule type" value="Genomic_DNA"/>
</dbReference>
<gene>
    <name evidence="2" type="ORF">MKK02DRAFT_30812</name>
</gene>
<dbReference type="Proteomes" id="UP001164286">
    <property type="component" value="Unassembled WGS sequence"/>
</dbReference>
<proteinExistence type="predicted"/>
<dbReference type="GeneID" id="77727348"/>